<dbReference type="InterPro" id="IPR050570">
    <property type="entry name" value="Cell_wall_metabolism_enzyme"/>
</dbReference>
<dbReference type="PANTHER" id="PTHR21666">
    <property type="entry name" value="PEPTIDASE-RELATED"/>
    <property type="match status" value="1"/>
</dbReference>
<dbReference type="FunFam" id="2.70.70.10:FF:000003">
    <property type="entry name" value="Murein hydrolase activator EnvC"/>
    <property type="match status" value="1"/>
</dbReference>
<feature type="coiled-coil region" evidence="1">
    <location>
        <begin position="215"/>
        <end position="245"/>
    </location>
</feature>
<proteinExistence type="predicted"/>
<feature type="chain" id="PRO_5008386683" evidence="2">
    <location>
        <begin position="20"/>
        <end position="376"/>
    </location>
</feature>
<feature type="domain" description="M23ase beta-sheet core" evidence="3">
    <location>
        <begin position="277"/>
        <end position="369"/>
    </location>
</feature>
<dbReference type="AlphaFoldDB" id="A0A1A9F2Z3"/>
<reference evidence="5" key="1">
    <citation type="submission" date="2016-05" db="EMBL/GenBank/DDBJ databases">
        <authorList>
            <person name="Baek K."/>
            <person name="Yang S.-J."/>
        </authorList>
    </citation>
    <scope>NUCLEOTIDE SEQUENCE [LARGE SCALE GENOMIC DNA]</scope>
    <source>
        <strain evidence="5">ST58-10</strain>
    </source>
</reference>
<evidence type="ECO:0000256" key="1">
    <source>
        <dbReference type="SAM" id="Coils"/>
    </source>
</evidence>
<accession>A0A1A9F2Z3</accession>
<evidence type="ECO:0000313" key="4">
    <source>
        <dbReference type="EMBL" id="ANG64586.1"/>
    </source>
</evidence>
<organism evidence="4 5">
    <name type="scientific">Marinobacterium aestuarii</name>
    <dbReference type="NCBI Taxonomy" id="1821621"/>
    <lineage>
        <taxon>Bacteria</taxon>
        <taxon>Pseudomonadati</taxon>
        <taxon>Pseudomonadota</taxon>
        <taxon>Gammaproteobacteria</taxon>
        <taxon>Oceanospirillales</taxon>
        <taxon>Oceanospirillaceae</taxon>
        <taxon>Marinobacterium</taxon>
    </lineage>
</organism>
<evidence type="ECO:0000256" key="2">
    <source>
        <dbReference type="SAM" id="SignalP"/>
    </source>
</evidence>
<dbReference type="PANTHER" id="PTHR21666:SF270">
    <property type="entry name" value="MUREIN HYDROLASE ACTIVATOR ENVC"/>
    <property type="match status" value="1"/>
</dbReference>
<dbReference type="RefSeq" id="WP_067386185.1">
    <property type="nucleotide sequence ID" value="NZ_CP015839.1"/>
</dbReference>
<dbReference type="Pfam" id="PF01551">
    <property type="entry name" value="Peptidase_M23"/>
    <property type="match status" value="1"/>
</dbReference>
<dbReference type="InterPro" id="IPR016047">
    <property type="entry name" value="M23ase_b-sheet_dom"/>
</dbReference>
<dbReference type="STRING" id="1821621.A8C75_20325"/>
<keyword evidence="2" id="KW-0732">Signal</keyword>
<dbReference type="Proteomes" id="UP000078070">
    <property type="component" value="Chromosome"/>
</dbReference>
<dbReference type="KEGG" id="mars:A8C75_20325"/>
<sequence length="376" mass="41720">MMRILMLVLLVLQGSLLMAADKQATEAQIQRLQKDISALQNSIKGQQGERKTLQQTLRDSEAEIGQLGNQLAELEQKLGQLGSRAGDLEQRRDALRASLTASTDQLQRQLRKQYRLGNQPRLQLLLNQGDPAQIDRMLHYFDLINGELVAQLTLYQQQLTELESTESALDDTQAELLARRNELESRQQRLGAVREERKATLAKLAKSIDSKQGKLKGLDSDRKQLESVLAQIEKALKAAKMAREARSLPDLKGKLSWPVDGRLVRAFGNTDSGVSYDGLLIAAQAGREVRAVHQGRVVFSDWLRGYGLLLIIDHGGGYMSLYGHNQRLLKEPGAWVDAGDAVATVGNSGGYTEPSLYFAVRFNGKPTDPARWLAGR</sequence>
<feature type="coiled-coil region" evidence="1">
    <location>
        <begin position="22"/>
        <end position="91"/>
    </location>
</feature>
<dbReference type="CDD" id="cd12797">
    <property type="entry name" value="M23_peptidase"/>
    <property type="match status" value="1"/>
</dbReference>
<dbReference type="GO" id="GO:0004222">
    <property type="term" value="F:metalloendopeptidase activity"/>
    <property type="evidence" value="ECO:0007669"/>
    <property type="project" value="TreeGrafter"/>
</dbReference>
<reference evidence="4 5" key="2">
    <citation type="journal article" date="2018" name="Int. J. Syst. Evol. Microbiol.">
        <title>Marinobacterium aestuarii sp. nov., a benzene-degrading marine bacterium isolated from estuary sediment.</title>
        <authorList>
            <person name="Bae S.S."/>
            <person name="Jung J."/>
            <person name="Chung D."/>
            <person name="Baek K."/>
        </authorList>
    </citation>
    <scope>NUCLEOTIDE SEQUENCE [LARGE SCALE GENOMIC DNA]</scope>
    <source>
        <strain evidence="4 5">ST58-10</strain>
    </source>
</reference>
<keyword evidence="1" id="KW-0175">Coiled coil</keyword>
<gene>
    <name evidence="4" type="ORF">A8C75_20325</name>
</gene>
<name>A0A1A9F2Z3_9GAMM</name>
<dbReference type="SUPFAM" id="SSF51261">
    <property type="entry name" value="Duplicated hybrid motif"/>
    <property type="match status" value="1"/>
</dbReference>
<dbReference type="Gene3D" id="2.70.70.10">
    <property type="entry name" value="Glucose Permease (Domain IIA)"/>
    <property type="match status" value="1"/>
</dbReference>
<keyword evidence="5" id="KW-1185">Reference proteome</keyword>
<feature type="signal peptide" evidence="2">
    <location>
        <begin position="1"/>
        <end position="19"/>
    </location>
</feature>
<evidence type="ECO:0000259" key="3">
    <source>
        <dbReference type="Pfam" id="PF01551"/>
    </source>
</evidence>
<evidence type="ECO:0000313" key="5">
    <source>
        <dbReference type="Proteomes" id="UP000078070"/>
    </source>
</evidence>
<dbReference type="OrthoDB" id="9784703at2"/>
<dbReference type="EMBL" id="CP015839">
    <property type="protein sequence ID" value="ANG64586.1"/>
    <property type="molecule type" value="Genomic_DNA"/>
</dbReference>
<dbReference type="InterPro" id="IPR011055">
    <property type="entry name" value="Dup_hybrid_motif"/>
</dbReference>
<feature type="coiled-coil region" evidence="1">
    <location>
        <begin position="155"/>
        <end position="182"/>
    </location>
</feature>
<dbReference type="Gene3D" id="6.10.250.3150">
    <property type="match status" value="1"/>
</dbReference>
<protein>
    <submittedName>
        <fullName evidence="4">Peptidase M23</fullName>
    </submittedName>
</protein>